<dbReference type="KEGG" id="lpaa:BHS01_06780"/>
<name>A0A7L4WFA8_9LACT</name>
<organism evidence="1 2">
    <name type="scientific">Pseudolactococcus paracarnosus</name>
    <dbReference type="NCBI Taxonomy" id="2749962"/>
    <lineage>
        <taxon>Bacteria</taxon>
        <taxon>Bacillati</taxon>
        <taxon>Bacillota</taxon>
        <taxon>Bacilli</taxon>
        <taxon>Lactobacillales</taxon>
        <taxon>Streptococcaceae</taxon>
        <taxon>Pseudolactococcus</taxon>
    </lineage>
</organism>
<sequence>MNSYIITFEINSNNRTAIEASIISVSSDYCELHNNAWLFTSNKDFKVITNSIFSSLGRNDKVYFSKVVKPYDALLESKAIDYIKSRELV</sequence>
<evidence type="ECO:0000313" key="1">
    <source>
        <dbReference type="EMBL" id="QDJ28241.1"/>
    </source>
</evidence>
<evidence type="ECO:0000313" key="2">
    <source>
        <dbReference type="Proteomes" id="UP000516280"/>
    </source>
</evidence>
<gene>
    <name evidence="1" type="ORF">BHS01_06780</name>
</gene>
<accession>A0A7L4WFA8</accession>
<reference evidence="1 2" key="1">
    <citation type="submission" date="2016-09" db="EMBL/GenBank/DDBJ databases">
        <title>Lactic acid bacteria from MAP meat Genome sequencing and assembly.</title>
        <authorList>
            <person name="Behr J."/>
            <person name="Hilgarth M."/>
            <person name="Vogel R.F."/>
        </authorList>
    </citation>
    <scope>NUCLEOTIDE SEQUENCE [LARGE SCALE GENOMIC DNA]</scope>
    <source>
        <strain evidence="1 2">TMW21615</strain>
    </source>
</reference>
<dbReference type="EMBL" id="CP017195">
    <property type="protein sequence ID" value="QDJ28241.1"/>
    <property type="molecule type" value="Genomic_DNA"/>
</dbReference>
<protein>
    <submittedName>
        <fullName evidence="1">Uncharacterized protein</fullName>
    </submittedName>
</protein>
<dbReference type="AlphaFoldDB" id="A0A7L4WFA8"/>
<dbReference type="Proteomes" id="UP000516280">
    <property type="component" value="Chromosome"/>
</dbReference>
<proteinExistence type="predicted"/>